<dbReference type="SMART" id="SM00729">
    <property type="entry name" value="Elp3"/>
    <property type="match status" value="1"/>
</dbReference>
<evidence type="ECO:0000256" key="1">
    <source>
        <dbReference type="ARBA" id="ARBA00001966"/>
    </source>
</evidence>
<dbReference type="InterPro" id="IPR023404">
    <property type="entry name" value="rSAM_horseshoe"/>
</dbReference>
<dbReference type="InterPro" id="IPR013848">
    <property type="entry name" value="Methylthiotransferase_N"/>
</dbReference>
<dbReference type="InterPro" id="IPR038135">
    <property type="entry name" value="Methylthiotransferase_N_sf"/>
</dbReference>
<dbReference type="InterPro" id="IPR058240">
    <property type="entry name" value="rSAM_sf"/>
</dbReference>
<protein>
    <submittedName>
        <fullName evidence="10">Radical SAM methylthiotransferase, MiaB/RimO family protein</fullName>
    </submittedName>
</protein>
<evidence type="ECO:0000256" key="3">
    <source>
        <dbReference type="ARBA" id="ARBA00022679"/>
    </source>
</evidence>
<sequence length="422" mass="47806">MIITEEKKTFKLVCLGCRVNQYEIQGYRDQLTFLGYQEVTDPDTPSDLCIVNTCAVTGSAESSGRSAIRQLCRKNPDAFLVVTGCLGESDKEFFSTLDRKCLLVPNKEKHQLIEKIFPDLQNLPEFRIRSFEGKSRAFIKVQDGCNSFCSYCIIPYLRGRSRSRSTKEILNEISGIIAQGYREVVIAGINVGDYNDGEHSLAQLIKKIDVLEGIDRIRISSIDPEDVQDDLRDVLLFGKHTCHSSHLVLQSGSNAILKRMNRKYTRQDFLDCVDSLRAHDPNYSFTTDVIIGFPGETDQDFEDTLKIIQDVGFIKVHIFPYSPRARTKAATFSGHIPHNIINERKKYLAEVARSVAIREMEKRLGTRTSVLVEQVVDGVAVGHSPYFEKIHFQSLGNVQVNDIINVKITSFLKDDLWGEQEQ</sequence>
<dbReference type="RefSeq" id="WP_020370990.1">
    <property type="nucleotide sequence ID" value="NZ_APJW01000001.1"/>
</dbReference>
<keyword evidence="5" id="KW-0479">Metal-binding</keyword>
<name>A0ABP2XF70_9CHLA</name>
<keyword evidence="6" id="KW-0408">Iron</keyword>
<evidence type="ECO:0000259" key="8">
    <source>
        <dbReference type="PROSITE" id="PS51449"/>
    </source>
</evidence>
<dbReference type="NCBIfam" id="TIGR00089">
    <property type="entry name" value="MiaB/RimO family radical SAM methylthiotransferase"/>
    <property type="match status" value="1"/>
</dbReference>
<keyword evidence="3" id="KW-0808">Transferase</keyword>
<evidence type="ECO:0000256" key="7">
    <source>
        <dbReference type="ARBA" id="ARBA00023014"/>
    </source>
</evidence>
<accession>A0ABP2XF70</accession>
<keyword evidence="7" id="KW-0411">Iron-sulfur</keyword>
<organism evidence="10 11">
    <name type="scientific">Chlamydia ibidis 10-1398/6</name>
    <dbReference type="NCBI Taxonomy" id="1046581"/>
    <lineage>
        <taxon>Bacteria</taxon>
        <taxon>Pseudomonadati</taxon>
        <taxon>Chlamydiota</taxon>
        <taxon>Chlamydiia</taxon>
        <taxon>Chlamydiales</taxon>
        <taxon>Chlamydiaceae</taxon>
        <taxon>Chlamydia/Chlamydophila group</taxon>
        <taxon>Chlamydia</taxon>
    </lineage>
</organism>
<dbReference type="SFLD" id="SFLDG01061">
    <property type="entry name" value="methylthiotransferase"/>
    <property type="match status" value="1"/>
</dbReference>
<dbReference type="CDD" id="cd01335">
    <property type="entry name" value="Radical_SAM"/>
    <property type="match status" value="1"/>
</dbReference>
<dbReference type="SFLD" id="SFLDS00029">
    <property type="entry name" value="Radical_SAM"/>
    <property type="match status" value="1"/>
</dbReference>
<dbReference type="NCBIfam" id="TIGR01579">
    <property type="entry name" value="MiaB-like-C"/>
    <property type="match status" value="1"/>
</dbReference>
<dbReference type="Gene3D" id="3.80.30.20">
    <property type="entry name" value="tm_1862 like domain"/>
    <property type="match status" value="1"/>
</dbReference>
<gene>
    <name evidence="10" type="ORF">H359_0349</name>
</gene>
<comment type="cofactor">
    <cofactor evidence="1">
        <name>[4Fe-4S] cluster</name>
        <dbReference type="ChEBI" id="CHEBI:49883"/>
    </cofactor>
</comment>
<evidence type="ECO:0000256" key="2">
    <source>
        <dbReference type="ARBA" id="ARBA00022485"/>
    </source>
</evidence>
<dbReference type="Proteomes" id="UP000016064">
    <property type="component" value="Unassembled WGS sequence"/>
</dbReference>
<dbReference type="SUPFAM" id="SSF102114">
    <property type="entry name" value="Radical SAM enzymes"/>
    <property type="match status" value="1"/>
</dbReference>
<dbReference type="PANTHER" id="PTHR43020">
    <property type="entry name" value="CDK5 REGULATORY SUBUNIT-ASSOCIATED PROTEIN 1"/>
    <property type="match status" value="1"/>
</dbReference>
<evidence type="ECO:0000256" key="4">
    <source>
        <dbReference type="ARBA" id="ARBA00022691"/>
    </source>
</evidence>
<evidence type="ECO:0000256" key="5">
    <source>
        <dbReference type="ARBA" id="ARBA00022723"/>
    </source>
</evidence>
<dbReference type="InterPro" id="IPR005839">
    <property type="entry name" value="Methylthiotransferase"/>
</dbReference>
<dbReference type="SFLD" id="SFLDG01082">
    <property type="entry name" value="B12-binding_domain_containing"/>
    <property type="match status" value="1"/>
</dbReference>
<dbReference type="Pfam" id="PF00919">
    <property type="entry name" value="UPF0004"/>
    <property type="match status" value="1"/>
</dbReference>
<keyword evidence="11" id="KW-1185">Reference proteome</keyword>
<dbReference type="InterPro" id="IPR020612">
    <property type="entry name" value="Methylthiotransferase_CS"/>
</dbReference>
<dbReference type="PROSITE" id="PS01278">
    <property type="entry name" value="MTTASE_RADICAL"/>
    <property type="match status" value="1"/>
</dbReference>
<evidence type="ECO:0000259" key="9">
    <source>
        <dbReference type="PROSITE" id="PS51918"/>
    </source>
</evidence>
<dbReference type="PANTHER" id="PTHR43020:SF2">
    <property type="entry name" value="MITOCHONDRIAL TRNA METHYLTHIOTRANSFERASE CDK5RAP1"/>
    <property type="match status" value="1"/>
</dbReference>
<dbReference type="InterPro" id="IPR006467">
    <property type="entry name" value="MiaB-like_bact"/>
</dbReference>
<evidence type="ECO:0000313" key="10">
    <source>
        <dbReference type="EMBL" id="EQM63133.1"/>
    </source>
</evidence>
<proteinExistence type="predicted"/>
<dbReference type="Pfam" id="PF04055">
    <property type="entry name" value="Radical_SAM"/>
    <property type="match status" value="1"/>
</dbReference>
<evidence type="ECO:0000313" key="11">
    <source>
        <dbReference type="Proteomes" id="UP000016064"/>
    </source>
</evidence>
<dbReference type="InterPro" id="IPR007197">
    <property type="entry name" value="rSAM"/>
</dbReference>
<keyword evidence="4" id="KW-0949">S-adenosyl-L-methionine</keyword>
<keyword evidence="2" id="KW-0004">4Fe-4S</keyword>
<dbReference type="PROSITE" id="PS51918">
    <property type="entry name" value="RADICAL_SAM"/>
    <property type="match status" value="1"/>
</dbReference>
<feature type="domain" description="Radical SAM core" evidence="9">
    <location>
        <begin position="131"/>
        <end position="358"/>
    </location>
</feature>
<dbReference type="Gene3D" id="3.40.50.12160">
    <property type="entry name" value="Methylthiotransferase, N-terminal domain"/>
    <property type="match status" value="1"/>
</dbReference>
<evidence type="ECO:0000256" key="6">
    <source>
        <dbReference type="ARBA" id="ARBA00023004"/>
    </source>
</evidence>
<reference evidence="10 11" key="1">
    <citation type="submission" date="2013-07" db="EMBL/GenBank/DDBJ databases">
        <title>Isolation of a new Chlamydia species from the feral Sacred Ibis (Threskiornis aethiopicus): Chlamydia ibidis.</title>
        <authorList>
            <person name="Vorimore F."/>
            <person name="Hsia R.-C."/>
            <person name="Huot-Creasy H."/>
            <person name="Bastian S."/>
            <person name="Deruyter L."/>
            <person name="Passet A."/>
            <person name="Sachse K."/>
            <person name="Bavoil P."/>
            <person name="Myers G."/>
            <person name="Laroucau K."/>
        </authorList>
    </citation>
    <scope>NUCLEOTIDE SEQUENCE [LARGE SCALE GENOMIC DNA]</scope>
    <source>
        <strain evidence="10 11">10-1398/6</strain>
    </source>
</reference>
<dbReference type="InterPro" id="IPR006638">
    <property type="entry name" value="Elp3/MiaA/NifB-like_rSAM"/>
</dbReference>
<comment type="caution">
    <text evidence="10">The sequence shown here is derived from an EMBL/GenBank/DDBJ whole genome shotgun (WGS) entry which is preliminary data.</text>
</comment>
<dbReference type="EMBL" id="APJW01000001">
    <property type="protein sequence ID" value="EQM63133.1"/>
    <property type="molecule type" value="Genomic_DNA"/>
</dbReference>
<feature type="domain" description="MTTase N-terminal" evidence="8">
    <location>
        <begin position="8"/>
        <end position="121"/>
    </location>
</feature>
<dbReference type="PROSITE" id="PS51449">
    <property type="entry name" value="MTTASE_N"/>
    <property type="match status" value="1"/>
</dbReference>